<reference evidence="2 3" key="1">
    <citation type="submission" date="2024-10" db="EMBL/GenBank/DDBJ databases">
        <title>The Natural Products Discovery Center: Release of the First 8490 Sequenced Strains for Exploring Actinobacteria Biosynthetic Diversity.</title>
        <authorList>
            <person name="Kalkreuter E."/>
            <person name="Kautsar S.A."/>
            <person name="Yang D."/>
            <person name="Bader C.D."/>
            <person name="Teijaro C.N."/>
            <person name="Fluegel L."/>
            <person name="Davis C.M."/>
            <person name="Simpson J.R."/>
            <person name="Lauterbach L."/>
            <person name="Steele A.D."/>
            <person name="Gui C."/>
            <person name="Meng S."/>
            <person name="Li G."/>
            <person name="Viehrig K."/>
            <person name="Ye F."/>
            <person name="Su P."/>
            <person name="Kiefer A.F."/>
            <person name="Nichols A."/>
            <person name="Cepeda A.J."/>
            <person name="Yan W."/>
            <person name="Fan B."/>
            <person name="Jiang Y."/>
            <person name="Adhikari A."/>
            <person name="Zheng C.-J."/>
            <person name="Schuster L."/>
            <person name="Cowan T.M."/>
            <person name="Smanski M.J."/>
            <person name="Chevrette M.G."/>
            <person name="De Carvalho L.P.S."/>
            <person name="Shen B."/>
        </authorList>
    </citation>
    <scope>NUCLEOTIDE SEQUENCE [LARGE SCALE GENOMIC DNA]</scope>
    <source>
        <strain evidence="2 3">NPDC049639</strain>
    </source>
</reference>
<dbReference type="SUPFAM" id="SSF53474">
    <property type="entry name" value="alpha/beta-Hydrolases"/>
    <property type="match status" value="1"/>
</dbReference>
<gene>
    <name evidence="2" type="ORF">ACIB24_14370</name>
</gene>
<comment type="caution">
    <text evidence="2">The sequence shown here is derived from an EMBL/GenBank/DDBJ whole genome shotgun (WGS) entry which is preliminary data.</text>
</comment>
<dbReference type="Gene3D" id="3.40.50.1820">
    <property type="entry name" value="alpha/beta hydrolase"/>
    <property type="match status" value="1"/>
</dbReference>
<sequence>MVPLAGGPGLAVHYAEGPLRPFLLLHDRGQDSQTWHDVAVRLNQVGHAVAAIDLRGHGDSDLDVLTAGSSSRPVPDVDTAADDVAHLIDVLDLRGRRAPIVAGHGGGGAVALSLAARRGGVAGVACVDGGWSRPDASATDPRAWYPLIAVPTLLCAALPGDGRTEAWATQTRADIARALSRLPRATTRISWYPGAGHDIPRSSPGVLTDDLLALADRAEPGPADPHPVREVPGVPPGYLPLVVPAGGPSLGFAGTSPG</sequence>
<dbReference type="PANTHER" id="PTHR43194">
    <property type="entry name" value="HYDROLASE ALPHA/BETA FOLD FAMILY"/>
    <property type="match status" value="1"/>
</dbReference>
<dbReference type="Proteomes" id="UP001612915">
    <property type="component" value="Unassembled WGS sequence"/>
</dbReference>
<keyword evidence="3" id="KW-1185">Reference proteome</keyword>
<organism evidence="2 3">
    <name type="scientific">Spongisporangium articulatum</name>
    <dbReference type="NCBI Taxonomy" id="3362603"/>
    <lineage>
        <taxon>Bacteria</taxon>
        <taxon>Bacillati</taxon>
        <taxon>Actinomycetota</taxon>
        <taxon>Actinomycetes</taxon>
        <taxon>Kineosporiales</taxon>
        <taxon>Kineosporiaceae</taxon>
        <taxon>Spongisporangium</taxon>
    </lineage>
</organism>
<feature type="domain" description="Serine aminopeptidase S33" evidence="1">
    <location>
        <begin position="23"/>
        <end position="126"/>
    </location>
</feature>
<keyword evidence="2" id="KW-0378">Hydrolase</keyword>
<dbReference type="InterPro" id="IPR022742">
    <property type="entry name" value="Hydrolase_4"/>
</dbReference>
<evidence type="ECO:0000259" key="1">
    <source>
        <dbReference type="Pfam" id="PF12146"/>
    </source>
</evidence>
<evidence type="ECO:0000313" key="2">
    <source>
        <dbReference type="EMBL" id="MFI7588250.1"/>
    </source>
</evidence>
<dbReference type="Pfam" id="PF12146">
    <property type="entry name" value="Hydrolase_4"/>
    <property type="match status" value="1"/>
</dbReference>
<dbReference type="RefSeq" id="WP_398281908.1">
    <property type="nucleotide sequence ID" value="NZ_JBITLV010000004.1"/>
</dbReference>
<protein>
    <submittedName>
        <fullName evidence="2">Alpha/beta fold hydrolase</fullName>
    </submittedName>
</protein>
<dbReference type="InterPro" id="IPR050228">
    <property type="entry name" value="Carboxylesterase_BioH"/>
</dbReference>
<dbReference type="GO" id="GO:0016787">
    <property type="term" value="F:hydrolase activity"/>
    <property type="evidence" value="ECO:0007669"/>
    <property type="project" value="UniProtKB-KW"/>
</dbReference>
<evidence type="ECO:0000313" key="3">
    <source>
        <dbReference type="Proteomes" id="UP001612915"/>
    </source>
</evidence>
<dbReference type="PANTHER" id="PTHR43194:SF2">
    <property type="entry name" value="PEROXISOMAL MEMBRANE PROTEIN LPX1"/>
    <property type="match status" value="1"/>
</dbReference>
<dbReference type="EMBL" id="JBITLV010000004">
    <property type="protein sequence ID" value="MFI7588250.1"/>
    <property type="molecule type" value="Genomic_DNA"/>
</dbReference>
<name>A0ABW8APD9_9ACTN</name>
<dbReference type="InterPro" id="IPR029058">
    <property type="entry name" value="AB_hydrolase_fold"/>
</dbReference>
<proteinExistence type="predicted"/>
<accession>A0ABW8APD9</accession>